<dbReference type="InterPro" id="IPR050249">
    <property type="entry name" value="Pseudomonas-type_ThrB"/>
</dbReference>
<dbReference type="PANTHER" id="PTHR21064">
    <property type="entry name" value="AMINOGLYCOSIDE PHOSPHOTRANSFERASE DOMAIN-CONTAINING PROTEIN-RELATED"/>
    <property type="match status" value="1"/>
</dbReference>
<dbReference type="Proteomes" id="UP001518925">
    <property type="component" value="Unassembled WGS sequence"/>
</dbReference>
<accession>A0ABS2DDI6</accession>
<sequence>MKKELIRLYNINKDSLKQMTDGFQNLVYSYESTGEERILRVTSMTKRSYAMIEEELQWIHYLSEKGISVAGAIPSINGNLIEMMDDFYVTAFHKANGSHVHVDDLAQWNKSFFEKWGQTVGKLHNASKSYPISKNRPTWSKQNRDLYQFQLEGTIKGKYEKLLKELDSFEVTKDTFGLVHFDLHQGNFFVHDNDITLFDFDDCSYYWFAHDIAVSYYHAYWQSTSWHPEWKTFGEDFLHSFLDGYKHQNTLSDEMIKHIPTFLKIRDIFLYQLFQEKWNHDQLLDWQKEKLDELLFNIENEVTYPIF</sequence>
<protein>
    <submittedName>
        <fullName evidence="3">Phosphotransferase</fullName>
    </submittedName>
</protein>
<reference evidence="3 4" key="1">
    <citation type="submission" date="2021-02" db="EMBL/GenBank/DDBJ databases">
        <title>Bacillus sp. RD4P76, an endophyte from a halophyte.</title>
        <authorList>
            <person name="Sun J.-Q."/>
        </authorList>
    </citation>
    <scope>NUCLEOTIDE SEQUENCE [LARGE SCALE GENOMIC DNA]</scope>
    <source>
        <strain evidence="3 4">RD4P76</strain>
    </source>
</reference>
<evidence type="ECO:0000313" key="3">
    <source>
        <dbReference type="EMBL" id="MBM6616525.1"/>
    </source>
</evidence>
<dbReference type="PANTHER" id="PTHR21064:SF6">
    <property type="entry name" value="AMINOGLYCOSIDE PHOSPHOTRANSFERASE DOMAIN-CONTAINING PROTEIN"/>
    <property type="match status" value="1"/>
</dbReference>
<feature type="domain" description="Aminoglycoside phosphotransferase" evidence="2">
    <location>
        <begin position="16"/>
        <end position="227"/>
    </location>
</feature>
<dbReference type="RefSeq" id="WP_204201914.1">
    <property type="nucleotide sequence ID" value="NZ_JAFELM010000013.1"/>
</dbReference>
<dbReference type="Pfam" id="PF01636">
    <property type="entry name" value="APH"/>
    <property type="match status" value="1"/>
</dbReference>
<dbReference type="EMBL" id="JAFELM010000013">
    <property type="protein sequence ID" value="MBM6616525.1"/>
    <property type="molecule type" value="Genomic_DNA"/>
</dbReference>
<evidence type="ECO:0000313" key="4">
    <source>
        <dbReference type="Proteomes" id="UP001518925"/>
    </source>
</evidence>
<name>A0ABS2DDI6_9BACI</name>
<dbReference type="SUPFAM" id="SSF56112">
    <property type="entry name" value="Protein kinase-like (PK-like)"/>
    <property type="match status" value="1"/>
</dbReference>
<dbReference type="InterPro" id="IPR011009">
    <property type="entry name" value="Kinase-like_dom_sf"/>
</dbReference>
<comment type="similarity">
    <text evidence="1">Belongs to the pseudomonas-type ThrB family.</text>
</comment>
<dbReference type="Gene3D" id="3.90.1200.10">
    <property type="match status" value="1"/>
</dbReference>
<dbReference type="Gene3D" id="3.30.200.20">
    <property type="entry name" value="Phosphorylase Kinase, domain 1"/>
    <property type="match status" value="1"/>
</dbReference>
<dbReference type="InterPro" id="IPR002575">
    <property type="entry name" value="Aminoglycoside_PTrfase"/>
</dbReference>
<gene>
    <name evidence="3" type="ORF">JR050_02365</name>
</gene>
<evidence type="ECO:0000256" key="1">
    <source>
        <dbReference type="ARBA" id="ARBA00038240"/>
    </source>
</evidence>
<proteinExistence type="inferred from homology"/>
<comment type="caution">
    <text evidence="3">The sequence shown here is derived from an EMBL/GenBank/DDBJ whole genome shotgun (WGS) entry which is preliminary data.</text>
</comment>
<evidence type="ECO:0000259" key="2">
    <source>
        <dbReference type="Pfam" id="PF01636"/>
    </source>
</evidence>
<organism evidence="3 4">
    <name type="scientific">Bacillus suaedaesalsae</name>
    <dbReference type="NCBI Taxonomy" id="2810349"/>
    <lineage>
        <taxon>Bacteria</taxon>
        <taxon>Bacillati</taxon>
        <taxon>Bacillota</taxon>
        <taxon>Bacilli</taxon>
        <taxon>Bacillales</taxon>
        <taxon>Bacillaceae</taxon>
        <taxon>Bacillus</taxon>
    </lineage>
</organism>
<keyword evidence="4" id="KW-1185">Reference proteome</keyword>